<dbReference type="eggNOG" id="COG2919">
    <property type="taxonomic scope" value="Bacteria"/>
</dbReference>
<evidence type="ECO:0000256" key="2">
    <source>
        <dbReference type="SAM" id="Phobius"/>
    </source>
</evidence>
<comment type="caution">
    <text evidence="3">The sequence shown here is derived from an EMBL/GenBank/DDBJ whole genome shotgun (WGS) entry which is preliminary data.</text>
</comment>
<reference evidence="3 4" key="1">
    <citation type="submission" date="2011-06" db="EMBL/GenBank/DDBJ databases">
        <title>The Genome Sequence of Collinsella tanakaei YIT 12063.</title>
        <authorList>
            <consortium name="The Broad Institute Genome Sequencing Platform"/>
            <person name="Earl A."/>
            <person name="Ward D."/>
            <person name="Feldgarden M."/>
            <person name="Gevers D."/>
            <person name="Morotomi M."/>
            <person name="Young S.K."/>
            <person name="Zeng Q."/>
            <person name="Gargeya S."/>
            <person name="Fitzgerald M."/>
            <person name="Haas B."/>
            <person name="Abouelleil A."/>
            <person name="Alvarado L."/>
            <person name="Arachchi H.M."/>
            <person name="Berlin A."/>
            <person name="Brown A."/>
            <person name="Chapman S.B."/>
            <person name="Chen Z."/>
            <person name="Dunbar C."/>
            <person name="Freedman E."/>
            <person name="Gearin G."/>
            <person name="Gellesch M."/>
            <person name="Goldberg J."/>
            <person name="Griggs A."/>
            <person name="Gujja S."/>
            <person name="Heiman D."/>
            <person name="Howarth C."/>
            <person name="Larson L."/>
            <person name="Lui A."/>
            <person name="MacDonald P.J.P."/>
            <person name="Mehta T."/>
            <person name="Montmayeur A."/>
            <person name="Murphy C."/>
            <person name="Neiman D."/>
            <person name="Pearson M."/>
            <person name="Priest M."/>
            <person name="Roberts A."/>
            <person name="Saif S."/>
            <person name="Shea T."/>
            <person name="Shenoy N."/>
            <person name="Sisk P."/>
            <person name="Stolte C."/>
            <person name="Sykes S."/>
            <person name="Wortman J."/>
            <person name="Nusbaum C."/>
            <person name="Birren B."/>
        </authorList>
    </citation>
    <scope>NUCLEOTIDE SEQUENCE [LARGE SCALE GENOMIC DNA]</scope>
    <source>
        <strain evidence="3 4">YIT 12063</strain>
    </source>
</reference>
<protein>
    <recommendedName>
        <fullName evidence="5">Septum formation initiator</fullName>
    </recommendedName>
</protein>
<keyword evidence="2" id="KW-0812">Transmembrane</keyword>
<gene>
    <name evidence="3" type="ORF">HMPREF9452_00979</name>
</gene>
<evidence type="ECO:0000313" key="4">
    <source>
        <dbReference type="Proteomes" id="UP000004830"/>
    </source>
</evidence>
<organism evidence="3 4">
    <name type="scientific">Collinsella tanakaei YIT 12063</name>
    <dbReference type="NCBI Taxonomy" id="742742"/>
    <lineage>
        <taxon>Bacteria</taxon>
        <taxon>Bacillati</taxon>
        <taxon>Actinomycetota</taxon>
        <taxon>Coriobacteriia</taxon>
        <taxon>Coriobacteriales</taxon>
        <taxon>Coriobacteriaceae</taxon>
        <taxon>Collinsella</taxon>
    </lineage>
</organism>
<dbReference type="STRING" id="742742.HMPREF9452_00979"/>
<keyword evidence="2" id="KW-0472">Membrane</keyword>
<feature type="region of interest" description="Disordered" evidence="1">
    <location>
        <begin position="155"/>
        <end position="182"/>
    </location>
</feature>
<evidence type="ECO:0000256" key="1">
    <source>
        <dbReference type="SAM" id="MobiDB-lite"/>
    </source>
</evidence>
<feature type="transmembrane region" description="Helical" evidence="2">
    <location>
        <begin position="225"/>
        <end position="243"/>
    </location>
</feature>
<sequence>MNNTSQHNGFSVHNGTAGEPMPPKVKPVSSAYSEAAASASAKRGHRHKDGEAEQGQTDAKQTPTHRRAPKGAARPAANRTAADRPSVRRSGIAAEVAATARSGATGHRAARTTSVSAAGAASSPSAEPTARRSSGFAGKVKDAVSAGAERVKGAAASASAGAAPARRSARGASAGARAGASAVDEERASRRAAYEARRQSSLMKYANDNRVVRALYDFTSGPYRAVFYVLVVAVIALGVYFPVRDLYIAHRTNGILQEQLAIREKYNESLEKEVNKYLSQEGIEEAAREQGMVMPGETPITVQGADQLGDNGQASSQDGSAGGAQSDDAAGSGDDASSGDTADSASGDAADSGSDGANADTADSSSSEPSTSAEVERAEREVYAKSPWYYKVLDSLFFYSGPSDQVVKSTGE</sequence>
<feature type="region of interest" description="Disordered" evidence="1">
    <location>
        <begin position="1"/>
        <end position="136"/>
    </location>
</feature>
<dbReference type="EMBL" id="ADLS01000011">
    <property type="protein sequence ID" value="EGX71591.1"/>
    <property type="molecule type" value="Genomic_DNA"/>
</dbReference>
<feature type="compositionally biased region" description="Low complexity" evidence="1">
    <location>
        <begin position="311"/>
        <end position="373"/>
    </location>
</feature>
<dbReference type="InterPro" id="IPR007060">
    <property type="entry name" value="FtsL/DivIC"/>
</dbReference>
<dbReference type="HOGENOM" id="CLU_666839_0_0_11"/>
<feature type="region of interest" description="Disordered" evidence="1">
    <location>
        <begin position="291"/>
        <end position="381"/>
    </location>
</feature>
<dbReference type="PATRIC" id="fig|742742.3.peg.943"/>
<dbReference type="Pfam" id="PF04977">
    <property type="entry name" value="DivIC"/>
    <property type="match status" value="1"/>
</dbReference>
<feature type="compositionally biased region" description="Low complexity" evidence="1">
    <location>
        <begin position="111"/>
        <end position="134"/>
    </location>
</feature>
<feature type="compositionally biased region" description="Low complexity" evidence="1">
    <location>
        <begin position="29"/>
        <end position="41"/>
    </location>
</feature>
<accession>G1WI16</accession>
<evidence type="ECO:0008006" key="5">
    <source>
        <dbReference type="Google" id="ProtNLM"/>
    </source>
</evidence>
<dbReference type="GeneID" id="69064612"/>
<feature type="compositionally biased region" description="Polar residues" evidence="1">
    <location>
        <begin position="1"/>
        <end position="14"/>
    </location>
</feature>
<proteinExistence type="predicted"/>
<name>G1WI16_9ACTN</name>
<evidence type="ECO:0000313" key="3">
    <source>
        <dbReference type="EMBL" id="EGX71591.1"/>
    </source>
</evidence>
<keyword evidence="4" id="KW-1185">Reference proteome</keyword>
<keyword evidence="2" id="KW-1133">Transmembrane helix</keyword>
<dbReference type="AlphaFoldDB" id="G1WI16"/>
<dbReference type="Proteomes" id="UP000004830">
    <property type="component" value="Unassembled WGS sequence"/>
</dbReference>
<feature type="compositionally biased region" description="Low complexity" evidence="1">
    <location>
        <begin position="70"/>
        <end position="80"/>
    </location>
</feature>
<dbReference type="RefSeq" id="WP_009141014.1">
    <property type="nucleotide sequence ID" value="NZ_JH126468.1"/>
</dbReference>